<protein>
    <recommendedName>
        <fullName evidence="3">DUF2750 domain-containing protein</fullName>
    </recommendedName>
</protein>
<evidence type="ECO:0000313" key="2">
    <source>
        <dbReference type="Proteomes" id="UP000579605"/>
    </source>
</evidence>
<comment type="caution">
    <text evidence="1">The sequence shown here is derived from an EMBL/GenBank/DDBJ whole genome shotgun (WGS) entry which is preliminary data.</text>
</comment>
<dbReference type="RefSeq" id="WP_179786457.1">
    <property type="nucleotide sequence ID" value="NZ_BAAARR010000022.1"/>
</dbReference>
<evidence type="ECO:0000313" key="1">
    <source>
        <dbReference type="EMBL" id="NYH88578.1"/>
    </source>
</evidence>
<reference evidence="1 2" key="1">
    <citation type="submission" date="2020-07" db="EMBL/GenBank/DDBJ databases">
        <title>Sequencing the genomes of 1000 actinobacteria strains.</title>
        <authorList>
            <person name="Klenk H.-P."/>
        </authorList>
    </citation>
    <scope>NUCLEOTIDE SEQUENCE [LARGE SCALE GENOMIC DNA]</scope>
    <source>
        <strain evidence="1 2">DSM 18448</strain>
    </source>
</reference>
<sequence length="124" mass="13880">MSQSASQASAFFEEAVHSQVVWTLRDRDGIPAPQNEDGRRAMPFWSTEARVKRLISTVPSYAGFEPESIPLKTWRDRWLPGLRRDSLLVGLNWTGARATGYDLEPASVVDRLALAERPGPTARQ</sequence>
<dbReference type="Proteomes" id="UP000579605">
    <property type="component" value="Unassembled WGS sequence"/>
</dbReference>
<evidence type="ECO:0008006" key="3">
    <source>
        <dbReference type="Google" id="ProtNLM"/>
    </source>
</evidence>
<name>A0A852Z9Z9_9ACTN</name>
<gene>
    <name evidence="1" type="ORF">F4554_001216</name>
</gene>
<dbReference type="EMBL" id="JACBZH010000001">
    <property type="protein sequence ID" value="NYH88578.1"/>
    <property type="molecule type" value="Genomic_DNA"/>
</dbReference>
<accession>A0A852Z9Z9</accession>
<organism evidence="1 2">
    <name type="scientific">Actinopolymorpha rutila</name>
    <dbReference type="NCBI Taxonomy" id="446787"/>
    <lineage>
        <taxon>Bacteria</taxon>
        <taxon>Bacillati</taxon>
        <taxon>Actinomycetota</taxon>
        <taxon>Actinomycetes</taxon>
        <taxon>Propionibacteriales</taxon>
        <taxon>Actinopolymorphaceae</taxon>
        <taxon>Actinopolymorpha</taxon>
    </lineage>
</organism>
<proteinExistence type="predicted"/>
<dbReference type="Pfam" id="PF11042">
    <property type="entry name" value="DUF2750"/>
    <property type="match status" value="1"/>
</dbReference>
<keyword evidence="2" id="KW-1185">Reference proteome</keyword>
<dbReference type="AlphaFoldDB" id="A0A852Z9Z9"/>
<dbReference type="InterPro" id="IPR021284">
    <property type="entry name" value="DUF2750"/>
</dbReference>